<comment type="pathway">
    <text evidence="1 8 9">Carbohydrate degradation; glycolysis; D-glyceraldehyde 3-phosphate from glycerone phosphate: step 1/1.</text>
</comment>
<dbReference type="PANTHER" id="PTHR21139">
    <property type="entry name" value="TRIOSEPHOSPHATE ISOMERASE"/>
    <property type="match status" value="1"/>
</dbReference>
<evidence type="ECO:0000256" key="5">
    <source>
        <dbReference type="ARBA" id="ARBA00022490"/>
    </source>
</evidence>
<dbReference type="InterPro" id="IPR035990">
    <property type="entry name" value="TIM_sf"/>
</dbReference>
<dbReference type="Proteomes" id="UP000003374">
    <property type="component" value="Unassembled WGS sequence"/>
</dbReference>
<comment type="pathway">
    <text evidence="8 9">Carbohydrate biosynthesis; gluconeogenesis.</text>
</comment>
<accession>A4BTR6</accession>
<feature type="active site" description="Proton acceptor" evidence="8">
    <location>
        <position position="156"/>
    </location>
</feature>
<dbReference type="Gene3D" id="3.20.20.70">
    <property type="entry name" value="Aldolase class I"/>
    <property type="match status" value="1"/>
</dbReference>
<protein>
    <recommendedName>
        <fullName evidence="8 9">Triosephosphate isomerase</fullName>
        <shortName evidence="8">TIM</shortName>
        <shortName evidence="8">TPI</shortName>
        <ecNumber evidence="8 9">5.3.1.1</ecNumber>
    </recommendedName>
    <alternativeName>
        <fullName evidence="8">Triose-phosphate isomerase</fullName>
    </alternativeName>
</protein>
<comment type="catalytic activity">
    <reaction evidence="8 9">
        <text>D-glyceraldehyde 3-phosphate = dihydroxyacetone phosphate</text>
        <dbReference type="Rhea" id="RHEA:18585"/>
        <dbReference type="ChEBI" id="CHEBI:57642"/>
        <dbReference type="ChEBI" id="CHEBI:59776"/>
        <dbReference type="EC" id="5.3.1.1"/>
    </reaction>
</comment>
<evidence type="ECO:0000256" key="9">
    <source>
        <dbReference type="RuleBase" id="RU363013"/>
    </source>
</evidence>
<dbReference type="InterPro" id="IPR013785">
    <property type="entry name" value="Aldolase_TIM"/>
</dbReference>
<dbReference type="PROSITE" id="PS51440">
    <property type="entry name" value="TIM_2"/>
    <property type="match status" value="1"/>
</dbReference>
<gene>
    <name evidence="8" type="primary">tpiA</name>
    <name evidence="10" type="ORF">NB231_03857</name>
</gene>
<organism evidence="10 11">
    <name type="scientific">Nitrococcus mobilis Nb-231</name>
    <dbReference type="NCBI Taxonomy" id="314278"/>
    <lineage>
        <taxon>Bacteria</taxon>
        <taxon>Pseudomonadati</taxon>
        <taxon>Pseudomonadota</taxon>
        <taxon>Gammaproteobacteria</taxon>
        <taxon>Chromatiales</taxon>
        <taxon>Ectothiorhodospiraceae</taxon>
        <taxon>Nitrococcus</taxon>
    </lineage>
</organism>
<keyword evidence="7 8" id="KW-0413">Isomerase</keyword>
<evidence type="ECO:0000256" key="1">
    <source>
        <dbReference type="ARBA" id="ARBA00004680"/>
    </source>
</evidence>
<evidence type="ECO:0000256" key="6">
    <source>
        <dbReference type="ARBA" id="ARBA00023152"/>
    </source>
</evidence>
<dbReference type="SUPFAM" id="SSF51351">
    <property type="entry name" value="Triosephosphate isomerase (TIM)"/>
    <property type="match status" value="1"/>
</dbReference>
<comment type="function">
    <text evidence="8">Involved in the gluconeogenesis. Catalyzes stereospecifically the conversion of dihydroxyacetone phosphate (DHAP) to D-glyceraldehyde-3-phosphate (G3P).</text>
</comment>
<evidence type="ECO:0000313" key="10">
    <source>
        <dbReference type="EMBL" id="EAR20880.1"/>
    </source>
</evidence>
<dbReference type="InterPro" id="IPR000652">
    <property type="entry name" value="Triosephosphate_isomerase"/>
</dbReference>
<dbReference type="CDD" id="cd00311">
    <property type="entry name" value="TIM"/>
    <property type="match status" value="1"/>
</dbReference>
<dbReference type="UniPathway" id="UPA00109">
    <property type="reaction ID" value="UER00189"/>
</dbReference>
<dbReference type="GO" id="GO:0005829">
    <property type="term" value="C:cytosol"/>
    <property type="evidence" value="ECO:0007669"/>
    <property type="project" value="TreeGrafter"/>
</dbReference>
<dbReference type="GO" id="GO:0006096">
    <property type="term" value="P:glycolytic process"/>
    <property type="evidence" value="ECO:0007669"/>
    <property type="project" value="UniProtKB-UniRule"/>
</dbReference>
<evidence type="ECO:0000313" key="11">
    <source>
        <dbReference type="Proteomes" id="UP000003374"/>
    </source>
</evidence>
<keyword evidence="5 8" id="KW-0963">Cytoplasm</keyword>
<dbReference type="HOGENOM" id="CLU_024251_2_1_6"/>
<dbReference type="EMBL" id="AAOF01000015">
    <property type="protein sequence ID" value="EAR20880.1"/>
    <property type="molecule type" value="Genomic_DNA"/>
</dbReference>
<evidence type="ECO:0000256" key="8">
    <source>
        <dbReference type="HAMAP-Rule" id="MF_00147"/>
    </source>
</evidence>
<comment type="subunit">
    <text evidence="8 9">Homodimer.</text>
</comment>
<evidence type="ECO:0000256" key="4">
    <source>
        <dbReference type="ARBA" id="ARBA00022432"/>
    </source>
</evidence>
<feature type="binding site" evidence="8">
    <location>
        <position position="162"/>
    </location>
    <ligand>
        <name>substrate</name>
    </ligand>
</feature>
<dbReference type="PROSITE" id="PS00171">
    <property type="entry name" value="TIM_1"/>
    <property type="match status" value="1"/>
</dbReference>
<dbReference type="UniPathway" id="UPA00138"/>
<comment type="similarity">
    <text evidence="3 8 9">Belongs to the triosephosphate isomerase family.</text>
</comment>
<feature type="active site" description="Electrophile" evidence="8">
    <location>
        <position position="84"/>
    </location>
</feature>
<dbReference type="STRING" id="314278.NB231_03857"/>
<keyword evidence="11" id="KW-1185">Reference proteome</keyword>
<comment type="caution">
    <text evidence="8">Lacks conserved residue(s) required for the propagation of feature annotation.</text>
</comment>
<dbReference type="NCBIfam" id="TIGR00419">
    <property type="entry name" value="tim"/>
    <property type="match status" value="1"/>
</dbReference>
<comment type="caution">
    <text evidence="10">The sequence shown here is derived from an EMBL/GenBank/DDBJ whole genome shotgun (WGS) entry which is preliminary data.</text>
</comment>
<reference evidence="10 11" key="1">
    <citation type="submission" date="2006-02" db="EMBL/GenBank/DDBJ databases">
        <authorList>
            <person name="Waterbury J."/>
            <person name="Ferriera S."/>
            <person name="Johnson J."/>
            <person name="Kravitz S."/>
            <person name="Halpern A."/>
            <person name="Remington K."/>
            <person name="Beeson K."/>
            <person name="Tran B."/>
            <person name="Rogers Y.-H."/>
            <person name="Friedman R."/>
            <person name="Venter J.C."/>
        </authorList>
    </citation>
    <scope>NUCLEOTIDE SEQUENCE [LARGE SCALE GENOMIC DNA]</scope>
    <source>
        <strain evidence="10 11">Nb-231</strain>
    </source>
</reference>
<evidence type="ECO:0000256" key="2">
    <source>
        <dbReference type="ARBA" id="ARBA00004939"/>
    </source>
</evidence>
<sequence length="240" mass="25661">MNGSRERTRELIRAIVAGLQPNPNYEIVICPSFVFLPDAAETLAASCVGLGAQNVCDQDQGAYTGEVAGDMLAELGCRWAIVGHSERRQLYGETNALVASRFAAAQRHRLTPIFCVGETLEEREAGATEAVLDEQLRAVFDHQGAQAFRSAIIAYEPVWAIGTGRTATPEQAQGVHAYIRSRVAEHDAGTAAELRILYGGSVKPENAQTLFEQPDVDGGLIGGASLQAEDFLAICQAGNC</sequence>
<dbReference type="GO" id="GO:0046166">
    <property type="term" value="P:glyceraldehyde-3-phosphate biosynthetic process"/>
    <property type="evidence" value="ECO:0007669"/>
    <property type="project" value="TreeGrafter"/>
</dbReference>
<keyword evidence="4 8" id="KW-0312">Gluconeogenesis</keyword>
<name>A4BTR6_9GAMM</name>
<dbReference type="FunFam" id="3.20.20.70:FF:000016">
    <property type="entry name" value="Triosephosphate isomerase"/>
    <property type="match status" value="1"/>
</dbReference>
<dbReference type="InterPro" id="IPR022896">
    <property type="entry name" value="TrioseP_Isoase_bac/euk"/>
</dbReference>
<dbReference type="InterPro" id="IPR020861">
    <property type="entry name" value="Triosephosphate_isomerase_AS"/>
</dbReference>
<dbReference type="eggNOG" id="COG0149">
    <property type="taxonomic scope" value="Bacteria"/>
</dbReference>
<dbReference type="EC" id="5.3.1.1" evidence="8 9"/>
<comment type="pathway">
    <text evidence="2">Carbohydrate metabolism; erythritol degradation.</text>
</comment>
<dbReference type="GO" id="GO:0019563">
    <property type="term" value="P:glycerol catabolic process"/>
    <property type="evidence" value="ECO:0007669"/>
    <property type="project" value="TreeGrafter"/>
</dbReference>
<comment type="subcellular location">
    <subcellularLocation>
        <location evidence="8 9">Cytoplasm</location>
    </subcellularLocation>
</comment>
<dbReference type="AlphaFoldDB" id="A4BTR6"/>
<feature type="binding site" evidence="8">
    <location>
        <begin position="222"/>
        <end position="223"/>
    </location>
    <ligand>
        <name>substrate</name>
    </ligand>
</feature>
<dbReference type="GO" id="GO:0006094">
    <property type="term" value="P:gluconeogenesis"/>
    <property type="evidence" value="ECO:0007669"/>
    <property type="project" value="UniProtKB-UniRule"/>
</dbReference>
<evidence type="ECO:0000256" key="3">
    <source>
        <dbReference type="ARBA" id="ARBA00007422"/>
    </source>
</evidence>
<evidence type="ECO:0000256" key="7">
    <source>
        <dbReference type="ARBA" id="ARBA00023235"/>
    </source>
</evidence>
<dbReference type="Pfam" id="PF00121">
    <property type="entry name" value="TIM"/>
    <property type="match status" value="1"/>
</dbReference>
<dbReference type="HAMAP" id="MF_00147_B">
    <property type="entry name" value="TIM_B"/>
    <property type="match status" value="1"/>
</dbReference>
<dbReference type="PANTHER" id="PTHR21139:SF42">
    <property type="entry name" value="TRIOSEPHOSPHATE ISOMERASE"/>
    <property type="match status" value="1"/>
</dbReference>
<keyword evidence="6 8" id="KW-0324">Glycolysis</keyword>
<proteinExistence type="inferred from homology"/>
<dbReference type="GO" id="GO:0004807">
    <property type="term" value="F:triose-phosphate isomerase activity"/>
    <property type="evidence" value="ECO:0007669"/>
    <property type="project" value="UniProtKB-UniRule"/>
</dbReference>
<feature type="binding site" evidence="8">
    <location>
        <position position="201"/>
    </location>
    <ligand>
        <name>substrate</name>
    </ligand>
</feature>